<accession>A0A1G6LN32</accession>
<dbReference type="SUPFAM" id="SSF51182">
    <property type="entry name" value="RmlC-like cupins"/>
    <property type="match status" value="1"/>
</dbReference>
<evidence type="ECO:0000313" key="2">
    <source>
        <dbReference type="Proteomes" id="UP000199628"/>
    </source>
</evidence>
<keyword evidence="2" id="KW-1185">Reference proteome</keyword>
<dbReference type="AlphaFoldDB" id="A0A1G6LN32"/>
<name>A0A1G6LN32_9RHOB</name>
<dbReference type="EMBL" id="FMZV01000002">
    <property type="protein sequence ID" value="SDC44487.1"/>
    <property type="molecule type" value="Genomic_DNA"/>
</dbReference>
<dbReference type="InterPro" id="IPR031723">
    <property type="entry name" value="DMSP_lyase"/>
</dbReference>
<sequence>MTLNHVLAAARALHAAHPDLAGFAPWPDDLEPVECIPVPVPATGLVAGFDLPGTPLTQPLIDAIRATVHLARWTRTYSEAEVGADFLNRYGYYELFGPTGHFHSTRLRGYVAYWGEGLTYDWHRHEAEEIYLVLAGGARFRSAEDSIETGPGQTRAHVSWQFHAMDTTDRPVLTFVLWRGAGMAGHARIDAA</sequence>
<dbReference type="GO" id="GO:0047869">
    <property type="term" value="F:dimethylpropiothetin dethiomethylase activity"/>
    <property type="evidence" value="ECO:0007669"/>
    <property type="project" value="InterPro"/>
</dbReference>
<dbReference type="CDD" id="cd20282">
    <property type="entry name" value="cupin_DddQ"/>
    <property type="match status" value="1"/>
</dbReference>
<reference evidence="2" key="1">
    <citation type="submission" date="2016-10" db="EMBL/GenBank/DDBJ databases">
        <authorList>
            <person name="Varghese N."/>
            <person name="Submissions S."/>
        </authorList>
    </citation>
    <scope>NUCLEOTIDE SEQUENCE [LARGE SCALE GENOMIC DNA]</scope>
    <source>
        <strain evidence="2">CGMCC 1.9108</strain>
    </source>
</reference>
<dbReference type="OrthoDB" id="9083851at2"/>
<dbReference type="Gene3D" id="2.60.120.10">
    <property type="entry name" value="Jelly Rolls"/>
    <property type="match status" value="1"/>
</dbReference>
<organism evidence="1 2">
    <name type="scientific">Ruegeria marina</name>
    <dbReference type="NCBI Taxonomy" id="639004"/>
    <lineage>
        <taxon>Bacteria</taxon>
        <taxon>Pseudomonadati</taxon>
        <taxon>Pseudomonadota</taxon>
        <taxon>Alphaproteobacteria</taxon>
        <taxon>Rhodobacterales</taxon>
        <taxon>Roseobacteraceae</taxon>
        <taxon>Ruegeria</taxon>
    </lineage>
</organism>
<keyword evidence="1" id="KW-0456">Lyase</keyword>
<dbReference type="Proteomes" id="UP000199628">
    <property type="component" value="Unassembled WGS sequence"/>
</dbReference>
<dbReference type="InterPro" id="IPR014710">
    <property type="entry name" value="RmlC-like_jellyroll"/>
</dbReference>
<protein>
    <submittedName>
        <fullName evidence="1">Dimethylsulfoniopropionate lyase DddQ</fullName>
    </submittedName>
</protein>
<gene>
    <name evidence="1" type="ORF">SAMN04488239_102283</name>
</gene>
<dbReference type="RefSeq" id="WP_093027828.1">
    <property type="nucleotide sequence ID" value="NZ_FMZV01000002.1"/>
</dbReference>
<dbReference type="InterPro" id="IPR011051">
    <property type="entry name" value="RmlC_Cupin_sf"/>
</dbReference>
<proteinExistence type="predicted"/>
<dbReference type="Pfam" id="PF16867">
    <property type="entry name" value="DMSP_lyase"/>
    <property type="match status" value="1"/>
</dbReference>
<evidence type="ECO:0000313" key="1">
    <source>
        <dbReference type="EMBL" id="SDC44487.1"/>
    </source>
</evidence>
<dbReference type="STRING" id="639004.SAMN04488239_102283"/>